<reference evidence="1 2" key="1">
    <citation type="submission" date="2018-08" db="EMBL/GenBank/DDBJ databases">
        <title>Genomic Encyclopedia of Archaeal and Bacterial Type Strains, Phase II (KMG-II): from individual species to whole genera.</title>
        <authorList>
            <person name="Goeker M."/>
        </authorList>
    </citation>
    <scope>NUCLEOTIDE SEQUENCE [LARGE SCALE GENOMIC DNA]</scope>
    <source>
        <strain evidence="1 2">DSM 15986</strain>
    </source>
</reference>
<sequence>MSATRTVQIYDLLHDRLANSQDDSDNAMRRQRKTVDFKSLYQNIISDQSIIQTVKTFDKMKNRFIRNYISPTIKIFTAFTCKFEFLKPLALYVFD</sequence>
<name>A0A3E0DWN2_9BACT</name>
<evidence type="ECO:0000313" key="1">
    <source>
        <dbReference type="EMBL" id="REG90371.1"/>
    </source>
</evidence>
<evidence type="ECO:0000313" key="2">
    <source>
        <dbReference type="Proteomes" id="UP000256405"/>
    </source>
</evidence>
<protein>
    <submittedName>
        <fullName evidence="1">Uncharacterized protein</fullName>
    </submittedName>
</protein>
<comment type="caution">
    <text evidence="1">The sequence shown here is derived from an EMBL/GenBank/DDBJ whole genome shotgun (WGS) entry which is preliminary data.</text>
</comment>
<accession>A0A3E0DWN2</accession>
<gene>
    <name evidence="1" type="ORF">C8N25_107110</name>
</gene>
<dbReference type="EMBL" id="QUNF01000007">
    <property type="protein sequence ID" value="REG90371.1"/>
    <property type="molecule type" value="Genomic_DNA"/>
</dbReference>
<proteinExistence type="predicted"/>
<organism evidence="1 2">
    <name type="scientific">Algoriphagus antarcticus</name>
    <dbReference type="NCBI Taxonomy" id="238540"/>
    <lineage>
        <taxon>Bacteria</taxon>
        <taxon>Pseudomonadati</taxon>
        <taxon>Bacteroidota</taxon>
        <taxon>Cytophagia</taxon>
        <taxon>Cytophagales</taxon>
        <taxon>Cyclobacteriaceae</taxon>
        <taxon>Algoriphagus</taxon>
    </lineage>
</organism>
<dbReference type="AlphaFoldDB" id="A0A3E0DWN2"/>
<keyword evidence="2" id="KW-1185">Reference proteome</keyword>
<dbReference type="Proteomes" id="UP000256405">
    <property type="component" value="Unassembled WGS sequence"/>
</dbReference>